<evidence type="ECO:0000313" key="2">
    <source>
        <dbReference type="EMBL" id="CUV10463.1"/>
    </source>
</evidence>
<dbReference type="EMBL" id="FAXC01000419">
    <property type="protein sequence ID" value="CUV10463.1"/>
    <property type="molecule type" value="Genomic_DNA"/>
</dbReference>
<dbReference type="AlphaFoldDB" id="A0A160VIC4"/>
<evidence type="ECO:0000313" key="1">
    <source>
        <dbReference type="EMBL" id="CUV09884.1"/>
    </source>
</evidence>
<gene>
    <name evidence="1" type="ORF">MGWOODY_Mmi1350</name>
    <name evidence="2" type="ORF">MGWOODY_Mmi501</name>
</gene>
<accession>A0A160VIC4</accession>
<organism evidence="2">
    <name type="scientific">hydrothermal vent metagenome</name>
    <dbReference type="NCBI Taxonomy" id="652676"/>
    <lineage>
        <taxon>unclassified sequences</taxon>
        <taxon>metagenomes</taxon>
        <taxon>ecological metagenomes</taxon>
    </lineage>
</organism>
<sequence>MNRPLSTRIGELFAHVQDLFDTMIHTAIKRVDENDKLDKKTGKIVGFITRIGDAYFNKYKDIKSDDSK</sequence>
<dbReference type="EMBL" id="FAXC01000319">
    <property type="protein sequence ID" value="CUV09884.1"/>
    <property type="molecule type" value="Genomic_DNA"/>
</dbReference>
<reference evidence="2" key="1">
    <citation type="submission" date="2015-10" db="EMBL/GenBank/DDBJ databases">
        <authorList>
            <person name="Gilbert D.G."/>
        </authorList>
    </citation>
    <scope>NUCLEOTIDE SEQUENCE</scope>
</reference>
<protein>
    <submittedName>
        <fullName evidence="2">Uncharacterized protein</fullName>
    </submittedName>
</protein>
<name>A0A160VIC4_9ZZZZ</name>
<proteinExistence type="predicted"/>